<dbReference type="Proteomes" id="UP000241808">
    <property type="component" value="Unassembled WGS sequence"/>
</dbReference>
<evidence type="ECO:0000313" key="2">
    <source>
        <dbReference type="Proteomes" id="UP000241808"/>
    </source>
</evidence>
<dbReference type="EMBL" id="PZZL01000001">
    <property type="protein sequence ID" value="PTM61879.1"/>
    <property type="molecule type" value="Genomic_DNA"/>
</dbReference>
<sequence length="46" mass="4956">MPRTTVFAAILFSSAAWLAALVWFAGDARATCERHASTATCVTLLR</sequence>
<comment type="caution">
    <text evidence="1">The sequence shown here is derived from an EMBL/GenBank/DDBJ whole genome shotgun (WGS) entry which is preliminary data.</text>
</comment>
<gene>
    <name evidence="1" type="ORF">C8P69_101551</name>
</gene>
<dbReference type="AlphaFoldDB" id="A0A2T4ZIS3"/>
<name>A0A2T4ZIS3_9HYPH</name>
<accession>A0A2T4ZIS3</accession>
<keyword evidence="2" id="KW-1185">Reference proteome</keyword>
<reference evidence="1 2" key="1">
    <citation type="submission" date="2018-04" db="EMBL/GenBank/DDBJ databases">
        <title>Genomic Encyclopedia of Archaeal and Bacterial Type Strains, Phase II (KMG-II): from individual species to whole genera.</title>
        <authorList>
            <person name="Goeker M."/>
        </authorList>
    </citation>
    <scope>NUCLEOTIDE SEQUENCE [LARGE SCALE GENOMIC DNA]</scope>
    <source>
        <strain evidence="1 2">DSM 25521</strain>
    </source>
</reference>
<proteinExistence type="predicted"/>
<evidence type="ECO:0000313" key="1">
    <source>
        <dbReference type="EMBL" id="PTM61879.1"/>
    </source>
</evidence>
<organism evidence="1 2">
    <name type="scientific">Phreatobacter oligotrophus</name>
    <dbReference type="NCBI Taxonomy" id="1122261"/>
    <lineage>
        <taxon>Bacteria</taxon>
        <taxon>Pseudomonadati</taxon>
        <taxon>Pseudomonadota</taxon>
        <taxon>Alphaproteobacteria</taxon>
        <taxon>Hyphomicrobiales</taxon>
        <taxon>Phreatobacteraceae</taxon>
        <taxon>Phreatobacter</taxon>
    </lineage>
</organism>
<protein>
    <submittedName>
        <fullName evidence="1">Uncharacterized protein</fullName>
    </submittedName>
</protein>
<dbReference type="RefSeq" id="WP_170118098.1">
    <property type="nucleotide sequence ID" value="NZ_PZZL01000001.1"/>
</dbReference>